<dbReference type="EMBL" id="KN838642">
    <property type="protein sequence ID" value="KIJ99656.1"/>
    <property type="molecule type" value="Genomic_DNA"/>
</dbReference>
<accession>A0A0C9XPU4</accession>
<dbReference type="Gene3D" id="3.30.710.10">
    <property type="entry name" value="Potassium Channel Kv1.1, Chain A"/>
    <property type="match status" value="1"/>
</dbReference>
<evidence type="ECO:0000313" key="4">
    <source>
        <dbReference type="Proteomes" id="UP000054477"/>
    </source>
</evidence>
<dbReference type="AlphaFoldDB" id="A0A0C9XPU4"/>
<dbReference type="Proteomes" id="UP000054477">
    <property type="component" value="Unassembled WGS sequence"/>
</dbReference>
<dbReference type="InterPro" id="IPR000210">
    <property type="entry name" value="BTB/POZ_dom"/>
</dbReference>
<feature type="region of interest" description="Disordered" evidence="1">
    <location>
        <begin position="1"/>
        <end position="20"/>
    </location>
</feature>
<dbReference type="STRING" id="1095629.A0A0C9XPU4"/>
<dbReference type="Pfam" id="PF00651">
    <property type="entry name" value="BTB"/>
    <property type="match status" value="1"/>
</dbReference>
<protein>
    <recommendedName>
        <fullName evidence="2">BTB domain-containing protein</fullName>
    </recommendedName>
</protein>
<evidence type="ECO:0000256" key="1">
    <source>
        <dbReference type="SAM" id="MobiDB-lite"/>
    </source>
</evidence>
<sequence length="278" mass="31492">MGEDRPIGPSKQPETPSTRHSKYYFDDQQSVFLVENTFFKVHRYYLTRESEVFRTMFSCPSSEHGQEGVDDSKPIHLPGVTTRQFEALLDFFYGGQLQRSIQVERPSSEAIPVTTNSAKKSSKGKKGIRTQLPSYEAKAQTAQSITFHATDVPQLFDLLSISTFYDFGLAREYAIRAIEANGGLDPIDKIYYANQCDIPEWLFTAYKELCQRSDPLEASEAERIGLTTAILVAKAREQIIRDQGCHRCVHRPMIWGSEEEEAGPVDAIVNSVFFDKEN</sequence>
<dbReference type="InterPro" id="IPR011333">
    <property type="entry name" value="SKP1/BTB/POZ_sf"/>
</dbReference>
<dbReference type="CDD" id="cd18186">
    <property type="entry name" value="BTB_POZ_ZBTB_KLHL-like"/>
    <property type="match status" value="1"/>
</dbReference>
<proteinExistence type="predicted"/>
<reference evidence="3 4" key="1">
    <citation type="submission" date="2014-04" db="EMBL/GenBank/DDBJ databases">
        <authorList>
            <consortium name="DOE Joint Genome Institute"/>
            <person name="Kuo A."/>
            <person name="Kohler A."/>
            <person name="Nagy L.G."/>
            <person name="Floudas D."/>
            <person name="Copeland A."/>
            <person name="Barry K.W."/>
            <person name="Cichocki N."/>
            <person name="Veneault-Fourrey C."/>
            <person name="LaButti K."/>
            <person name="Lindquist E.A."/>
            <person name="Lipzen A."/>
            <person name="Lundell T."/>
            <person name="Morin E."/>
            <person name="Murat C."/>
            <person name="Sun H."/>
            <person name="Tunlid A."/>
            <person name="Henrissat B."/>
            <person name="Grigoriev I.V."/>
            <person name="Hibbett D.S."/>
            <person name="Martin F."/>
            <person name="Nordberg H.P."/>
            <person name="Cantor M.N."/>
            <person name="Hua S.X."/>
        </authorList>
    </citation>
    <scope>NUCLEOTIDE SEQUENCE [LARGE SCALE GENOMIC DNA]</scope>
    <source>
        <strain evidence="3 4">LaAM-08-1</strain>
    </source>
</reference>
<reference evidence="4" key="2">
    <citation type="submission" date="2015-01" db="EMBL/GenBank/DDBJ databases">
        <title>Evolutionary Origins and Diversification of the Mycorrhizal Mutualists.</title>
        <authorList>
            <consortium name="DOE Joint Genome Institute"/>
            <consortium name="Mycorrhizal Genomics Consortium"/>
            <person name="Kohler A."/>
            <person name="Kuo A."/>
            <person name="Nagy L.G."/>
            <person name="Floudas D."/>
            <person name="Copeland A."/>
            <person name="Barry K.W."/>
            <person name="Cichocki N."/>
            <person name="Veneault-Fourrey C."/>
            <person name="LaButti K."/>
            <person name="Lindquist E.A."/>
            <person name="Lipzen A."/>
            <person name="Lundell T."/>
            <person name="Morin E."/>
            <person name="Murat C."/>
            <person name="Riley R."/>
            <person name="Ohm R."/>
            <person name="Sun H."/>
            <person name="Tunlid A."/>
            <person name="Henrissat B."/>
            <person name="Grigoriev I.V."/>
            <person name="Hibbett D.S."/>
            <person name="Martin F."/>
        </authorList>
    </citation>
    <scope>NUCLEOTIDE SEQUENCE [LARGE SCALE GENOMIC DNA]</scope>
    <source>
        <strain evidence="4">LaAM-08-1</strain>
    </source>
</reference>
<dbReference type="SUPFAM" id="SSF54695">
    <property type="entry name" value="POZ domain"/>
    <property type="match status" value="1"/>
</dbReference>
<evidence type="ECO:0000313" key="3">
    <source>
        <dbReference type="EMBL" id="KIJ99656.1"/>
    </source>
</evidence>
<gene>
    <name evidence="3" type="ORF">K443DRAFT_679774</name>
</gene>
<name>A0A0C9XPU4_9AGAR</name>
<keyword evidence="4" id="KW-1185">Reference proteome</keyword>
<organism evidence="3 4">
    <name type="scientific">Laccaria amethystina LaAM-08-1</name>
    <dbReference type="NCBI Taxonomy" id="1095629"/>
    <lineage>
        <taxon>Eukaryota</taxon>
        <taxon>Fungi</taxon>
        <taxon>Dikarya</taxon>
        <taxon>Basidiomycota</taxon>
        <taxon>Agaricomycotina</taxon>
        <taxon>Agaricomycetes</taxon>
        <taxon>Agaricomycetidae</taxon>
        <taxon>Agaricales</taxon>
        <taxon>Agaricineae</taxon>
        <taxon>Hydnangiaceae</taxon>
        <taxon>Laccaria</taxon>
    </lineage>
</organism>
<evidence type="ECO:0000259" key="2">
    <source>
        <dbReference type="PROSITE" id="PS50097"/>
    </source>
</evidence>
<dbReference type="SMART" id="SM00225">
    <property type="entry name" value="BTB"/>
    <property type="match status" value="1"/>
</dbReference>
<dbReference type="HOGENOM" id="CLU_047592_5_0_1"/>
<feature type="domain" description="BTB" evidence="2">
    <location>
        <begin position="28"/>
        <end position="101"/>
    </location>
</feature>
<dbReference type="OrthoDB" id="3223751at2759"/>
<dbReference type="PROSITE" id="PS50097">
    <property type="entry name" value="BTB"/>
    <property type="match status" value="1"/>
</dbReference>